<dbReference type="AlphaFoldDB" id="C7Q650"/>
<dbReference type="PANTHER" id="PTHR33449:SF1">
    <property type="entry name" value="NUCLEOID-ASSOCIATED PROTEIN YBAB"/>
    <property type="match status" value="1"/>
</dbReference>
<evidence type="ECO:0000313" key="3">
    <source>
        <dbReference type="EMBL" id="ACU72056.1"/>
    </source>
</evidence>
<dbReference type="PANTHER" id="PTHR33449">
    <property type="entry name" value="NUCLEOID-ASSOCIATED PROTEIN YBAB"/>
    <property type="match status" value="1"/>
</dbReference>
<dbReference type="PIRSF" id="PIRSF004555">
    <property type="entry name" value="UCP004555"/>
    <property type="match status" value="1"/>
</dbReference>
<dbReference type="HOGENOM" id="CLU_2167633_0_0_11"/>
<dbReference type="EMBL" id="CP001700">
    <property type="protein sequence ID" value="ACU72056.1"/>
    <property type="molecule type" value="Genomic_DNA"/>
</dbReference>
<organism evidence="3 4">
    <name type="scientific">Catenulispora acidiphila (strain DSM 44928 / JCM 14897 / NBRC 102108 / NRRL B-24433 / ID139908)</name>
    <dbReference type="NCBI Taxonomy" id="479433"/>
    <lineage>
        <taxon>Bacteria</taxon>
        <taxon>Bacillati</taxon>
        <taxon>Actinomycetota</taxon>
        <taxon>Actinomycetes</taxon>
        <taxon>Catenulisporales</taxon>
        <taxon>Catenulisporaceae</taxon>
        <taxon>Catenulispora</taxon>
    </lineage>
</organism>
<dbReference type="NCBIfam" id="TIGR00103">
    <property type="entry name" value="DNA_YbaB_EbfC"/>
    <property type="match status" value="1"/>
</dbReference>
<gene>
    <name evidence="3" type="ordered locus">Caci_3147</name>
</gene>
<dbReference type="Proteomes" id="UP000000851">
    <property type="component" value="Chromosome"/>
</dbReference>
<evidence type="ECO:0000313" key="4">
    <source>
        <dbReference type="Proteomes" id="UP000000851"/>
    </source>
</evidence>
<dbReference type="InterPro" id="IPR004401">
    <property type="entry name" value="YbaB/EbfC"/>
</dbReference>
<feature type="coiled-coil region" evidence="2">
    <location>
        <begin position="13"/>
        <end position="40"/>
    </location>
</feature>
<dbReference type="Gene3D" id="3.30.1310.10">
    <property type="entry name" value="Nucleoid-associated protein YbaB-like domain"/>
    <property type="match status" value="1"/>
</dbReference>
<keyword evidence="1" id="KW-0238">DNA-binding</keyword>
<dbReference type="GO" id="GO:0003677">
    <property type="term" value="F:DNA binding"/>
    <property type="evidence" value="ECO:0007669"/>
    <property type="project" value="UniProtKB-KW"/>
</dbReference>
<dbReference type="InParanoid" id="C7Q650"/>
<reference evidence="3 4" key="1">
    <citation type="journal article" date="2009" name="Stand. Genomic Sci.">
        <title>Complete genome sequence of Catenulispora acidiphila type strain (ID 139908).</title>
        <authorList>
            <person name="Copeland A."/>
            <person name="Lapidus A."/>
            <person name="Glavina Del Rio T."/>
            <person name="Nolan M."/>
            <person name="Lucas S."/>
            <person name="Chen F."/>
            <person name="Tice H."/>
            <person name="Cheng J.F."/>
            <person name="Bruce D."/>
            <person name="Goodwin L."/>
            <person name="Pitluck S."/>
            <person name="Mikhailova N."/>
            <person name="Pati A."/>
            <person name="Ivanova N."/>
            <person name="Mavromatis K."/>
            <person name="Chen A."/>
            <person name="Palaniappan K."/>
            <person name="Chain P."/>
            <person name="Land M."/>
            <person name="Hauser L."/>
            <person name="Chang Y.J."/>
            <person name="Jeffries C.D."/>
            <person name="Chertkov O."/>
            <person name="Brettin T."/>
            <person name="Detter J.C."/>
            <person name="Han C."/>
            <person name="Ali Z."/>
            <person name="Tindall B.J."/>
            <person name="Goker M."/>
            <person name="Bristow J."/>
            <person name="Eisen J.A."/>
            <person name="Markowitz V."/>
            <person name="Hugenholtz P."/>
            <person name="Kyrpides N.C."/>
            <person name="Klenk H.P."/>
        </authorList>
    </citation>
    <scope>NUCLEOTIDE SEQUENCE [LARGE SCALE GENOMIC DNA]</scope>
    <source>
        <strain evidence="4">DSM 44928 / JCM 14897 / NBRC 102108 / NRRL B-24433 / ID139908</strain>
    </source>
</reference>
<accession>C7Q650</accession>
<evidence type="ECO:0000256" key="1">
    <source>
        <dbReference type="ARBA" id="ARBA00023125"/>
    </source>
</evidence>
<sequence>MESMESIDFSTNVNALMERIHNQQADIQRIQRELEVMEVVGASRDDEVRVTVRGNGQVVAVDIDESALRENDAYELGQLVKEAVNDGLRRVAEAGSAKFKPMIDAAESAPGI</sequence>
<dbReference type="STRING" id="479433.Caci_3147"/>
<keyword evidence="2" id="KW-0175">Coiled coil</keyword>
<name>C7Q650_CATAD</name>
<dbReference type="SUPFAM" id="SSF82607">
    <property type="entry name" value="YbaB-like"/>
    <property type="match status" value="1"/>
</dbReference>
<dbReference type="InterPro" id="IPR036894">
    <property type="entry name" value="YbaB-like_sf"/>
</dbReference>
<protein>
    <recommendedName>
        <fullName evidence="5">Nucleoid-associated protein</fullName>
    </recommendedName>
</protein>
<dbReference type="eggNOG" id="COG0718">
    <property type="taxonomic scope" value="Bacteria"/>
</dbReference>
<dbReference type="KEGG" id="cai:Caci_3147"/>
<evidence type="ECO:0000256" key="2">
    <source>
        <dbReference type="SAM" id="Coils"/>
    </source>
</evidence>
<proteinExistence type="predicted"/>
<evidence type="ECO:0008006" key="5">
    <source>
        <dbReference type="Google" id="ProtNLM"/>
    </source>
</evidence>
<dbReference type="Pfam" id="PF02575">
    <property type="entry name" value="YbaB_DNA_bd"/>
    <property type="match status" value="1"/>
</dbReference>
<keyword evidence="4" id="KW-1185">Reference proteome</keyword>